<dbReference type="eggNOG" id="ENOG502RCIE">
    <property type="taxonomic scope" value="Eukaryota"/>
</dbReference>
<dbReference type="VEuPathDB" id="AmoebaDB:KM1_230510"/>
<evidence type="ECO:0000259" key="3">
    <source>
        <dbReference type="PROSITE" id="PS51914"/>
    </source>
</evidence>
<dbReference type="EMBL" id="BDEQ01000001">
    <property type="protein sequence ID" value="GAT93573.1"/>
    <property type="molecule type" value="Genomic_DNA"/>
</dbReference>
<sequence>MIALYLIIFVGVHAQFPHIKYNIEWENRCYKLPPGVLYNVTMNGKKYQCSIPEPKNQTMSNEEQLIKLESELTNCYSYNNGYYVYVLCPGKNVTQTRVLNGFTLERNILGQRVDFINFDNNSIQEGYVDGNYCLGKKGNRKTVVEYNCLIENVTAPMVISISEVDCIYYIKWQIPALCKHQVFVDWNLPNSIRCCADVIQESETIRKEIQENDVQKNTEVMNKEIKQLIK</sequence>
<dbReference type="Gene3D" id="2.70.130.10">
    <property type="entry name" value="Mannose-6-phosphate receptor binding domain"/>
    <property type="match status" value="1"/>
</dbReference>
<dbReference type="Proteomes" id="UP000078387">
    <property type="component" value="Unassembled WGS sequence"/>
</dbReference>
<keyword evidence="2" id="KW-1015">Disulfide bond</keyword>
<dbReference type="PROSITE" id="PS51914">
    <property type="entry name" value="MRH"/>
    <property type="match status" value="1"/>
</dbReference>
<proteinExistence type="predicted"/>
<keyword evidence="1" id="KW-0732">Signal</keyword>
<name>A0A175JJI4_ENTHI</name>
<evidence type="ECO:0000256" key="2">
    <source>
        <dbReference type="ARBA" id="ARBA00023157"/>
    </source>
</evidence>
<evidence type="ECO:0000256" key="1">
    <source>
        <dbReference type="ARBA" id="ARBA00022729"/>
    </source>
</evidence>
<dbReference type="VEuPathDB" id="AmoebaDB:EHI7A_137850"/>
<dbReference type="SUPFAM" id="SSF50911">
    <property type="entry name" value="Mannose 6-phosphate receptor domain"/>
    <property type="match status" value="1"/>
</dbReference>
<protein>
    <recommendedName>
        <fullName evidence="3">MRH domain-containing protein</fullName>
    </recommendedName>
</protein>
<organism evidence="4 5">
    <name type="scientific">Entamoeba histolytica</name>
    <dbReference type="NCBI Taxonomy" id="5759"/>
    <lineage>
        <taxon>Eukaryota</taxon>
        <taxon>Amoebozoa</taxon>
        <taxon>Evosea</taxon>
        <taxon>Archamoebae</taxon>
        <taxon>Mastigamoebida</taxon>
        <taxon>Entamoebidae</taxon>
        <taxon>Entamoeba</taxon>
    </lineage>
</organism>
<accession>A0A175JJI4</accession>
<dbReference type="AlphaFoldDB" id="A0A175JJI4"/>
<evidence type="ECO:0000313" key="5">
    <source>
        <dbReference type="Proteomes" id="UP000078387"/>
    </source>
</evidence>
<comment type="caution">
    <text evidence="4">The sequence shown here is derived from an EMBL/GenBank/DDBJ whole genome shotgun (WGS) entry which is preliminary data.</text>
</comment>
<dbReference type="InterPro" id="IPR044865">
    <property type="entry name" value="MRH_dom"/>
</dbReference>
<dbReference type="InterPro" id="IPR009011">
    <property type="entry name" value="Man6P_isomerase_rcpt-bd_dom_sf"/>
</dbReference>
<dbReference type="VEuPathDB" id="AmoebaDB:EHI5A_087630"/>
<gene>
    <name evidence="4" type="ORF">CL6EHI_087320</name>
</gene>
<reference evidence="4 5" key="1">
    <citation type="submission" date="2016-05" db="EMBL/GenBank/DDBJ databases">
        <title>First whole genome sequencing of Entamoeba histolytica HM1:IMSS-clone-6.</title>
        <authorList>
            <person name="Mukherjee Avik.K."/>
            <person name="Izumyama S."/>
            <person name="Nakada-Tsukui K."/>
            <person name="Nozaki T."/>
        </authorList>
    </citation>
    <scope>NUCLEOTIDE SEQUENCE [LARGE SCALE GENOMIC DNA]</scope>
    <source>
        <strain evidence="4 5">HM1:IMSS clone 6</strain>
    </source>
</reference>
<dbReference type="VEuPathDB" id="AmoebaDB:EHI_087320"/>
<evidence type="ECO:0000313" key="4">
    <source>
        <dbReference type="EMBL" id="GAT93573.1"/>
    </source>
</evidence>
<dbReference type="VEuPathDB" id="AmoebaDB:EHI8A_159050"/>
<feature type="domain" description="MRH" evidence="3">
    <location>
        <begin position="73"/>
        <end position="180"/>
    </location>
</feature>